<dbReference type="SUPFAM" id="SSF82714">
    <property type="entry name" value="Multidrug efflux transporter AcrB TolC docking domain, DN and DC subdomains"/>
    <property type="match status" value="1"/>
</dbReference>
<dbReference type="Gene3D" id="1.20.1640.10">
    <property type="entry name" value="Multidrug efflux transporter AcrB transmembrane domain"/>
    <property type="match status" value="2"/>
</dbReference>
<dbReference type="PANTHER" id="PTHR32063">
    <property type="match status" value="1"/>
</dbReference>
<dbReference type="GO" id="GO:0005886">
    <property type="term" value="C:plasma membrane"/>
    <property type="evidence" value="ECO:0007669"/>
    <property type="project" value="TreeGrafter"/>
</dbReference>
<dbReference type="STRING" id="1703345.A3860_04985"/>
<proteinExistence type="predicted"/>
<evidence type="ECO:0000313" key="2">
    <source>
        <dbReference type="EMBL" id="OQP61075.1"/>
    </source>
</evidence>
<feature type="transmembrane region" description="Helical" evidence="1">
    <location>
        <begin position="364"/>
        <end position="384"/>
    </location>
</feature>
<dbReference type="InterPro" id="IPR027463">
    <property type="entry name" value="AcrB_DN_DC_subdom"/>
</dbReference>
<dbReference type="RefSeq" id="WP_081151302.1">
    <property type="nucleotide sequence ID" value="NZ_LVYD01000058.1"/>
</dbReference>
<feature type="transmembrane region" description="Helical" evidence="1">
    <location>
        <begin position="881"/>
        <end position="901"/>
    </location>
</feature>
<dbReference type="AlphaFoldDB" id="A0A1V9FRT7"/>
<feature type="transmembrane region" description="Helical" evidence="1">
    <location>
        <begin position="956"/>
        <end position="973"/>
    </location>
</feature>
<feature type="transmembrane region" description="Helical" evidence="1">
    <location>
        <begin position="985"/>
        <end position="1012"/>
    </location>
</feature>
<dbReference type="GO" id="GO:0042910">
    <property type="term" value="F:xenobiotic transmembrane transporter activity"/>
    <property type="evidence" value="ECO:0007669"/>
    <property type="project" value="TreeGrafter"/>
</dbReference>
<dbReference type="PRINTS" id="PR00702">
    <property type="entry name" value="ACRIFLAVINRP"/>
</dbReference>
<gene>
    <name evidence="2" type="ORF">A3860_04985</name>
</gene>
<evidence type="ECO:0000313" key="3">
    <source>
        <dbReference type="Proteomes" id="UP000192796"/>
    </source>
</evidence>
<dbReference type="SUPFAM" id="SSF82693">
    <property type="entry name" value="Multidrug efflux transporter AcrB pore domain, PN1, PN2, PC1 and PC2 subdomains"/>
    <property type="match status" value="2"/>
</dbReference>
<feature type="transmembrane region" description="Helical" evidence="1">
    <location>
        <begin position="390"/>
        <end position="414"/>
    </location>
</feature>
<evidence type="ECO:0008006" key="4">
    <source>
        <dbReference type="Google" id="ProtNLM"/>
    </source>
</evidence>
<dbReference type="Gene3D" id="3.30.70.1430">
    <property type="entry name" value="Multidrug efflux transporter AcrB pore domain"/>
    <property type="match status" value="2"/>
</dbReference>
<dbReference type="EMBL" id="LVYD01000058">
    <property type="protein sequence ID" value="OQP61075.1"/>
    <property type="molecule type" value="Genomic_DNA"/>
</dbReference>
<protein>
    <recommendedName>
        <fullName evidence="4">RND transporter</fullName>
    </recommendedName>
</protein>
<keyword evidence="1" id="KW-1133">Transmembrane helix</keyword>
<organism evidence="2 3">
    <name type="scientific">Niastella vici</name>
    <dbReference type="NCBI Taxonomy" id="1703345"/>
    <lineage>
        <taxon>Bacteria</taxon>
        <taxon>Pseudomonadati</taxon>
        <taxon>Bacteroidota</taxon>
        <taxon>Chitinophagia</taxon>
        <taxon>Chitinophagales</taxon>
        <taxon>Chitinophagaceae</taxon>
        <taxon>Niastella</taxon>
    </lineage>
</organism>
<dbReference type="SUPFAM" id="SSF82866">
    <property type="entry name" value="Multidrug efflux transporter AcrB transmembrane domain"/>
    <property type="match status" value="2"/>
</dbReference>
<dbReference type="PANTHER" id="PTHR32063:SF0">
    <property type="entry name" value="SWARMING MOTILITY PROTEIN SWRC"/>
    <property type="match status" value="1"/>
</dbReference>
<sequence>MVKFLIHRPVAVIMVFVALILLGIIAVERIPVSSLPDIDIPEITVHVDKKNTSSKELESTIVRTLRAQLLQVPDLSDIHSETRDGYSNIRLRFNYGADINYAFIEVNEKIDLSMNSFPRDMERPRVIKASATDIPAFYINMSLRDTVGSADNMSRFIELSEFAREVIKRRLEQLPEISFVDITGVVYPEIYIIPDMAAMSALNLKEEDFRRIIETNNLLYGNVSAMDGALKYNIRFASVKPISVDDIRNIRFKYYDRIFKLGDIATIGQRRQDLKGCFIANSQPAINLAIIKQPAAKMSDLRNQIKGTLEQFTRDYPNIRFEQTQDQTELLEYSIGNLKQDLLIGSALAFVLMFFFLKNIRSPLLIGIAIPVCLILSILFFSLIHLSINIISLSGLVLGVGLMIDNSIIVIDNISQCQERGMELSLACSKGTTDLIRPLLSSAMTTCSVFVPLIFLSGISGALFYDQAMAITIGLCVSLIVSVTLLPTLYRLFHNGKRKSGSIEHDFFEKYGIVFFERMYEAGFHWVFRYKVISLIIVIILIAANAVLFVRLKKEKLPAFEQTELVTNIDWNQNITIEENKKRIVELVISMGDELSQSNGMIGEQQYLLDKEKELSSSQAQLYLKAKNSRSVEKIKNKIKHYLNEYFPESSLKINVPKTIFQKVFGDDEPTLVVKITQSGDEILPYKKDVDNVSLLINNTFNGANISPVAMQRTTALSVDPDKLLLYDVSMDAIYNKLKSGLNASEIGSLQTGQKRVPIVVSDQNNYLDHIFRTGSVINSKGSPVPLSALLEMSREETYKTIEGDKNGNFIPLAMESDKPEQVIEYLNKKVRGNGNFEISFAGSYFSNKQLIKEMTIVLGVAILLLYFILAAQFESMIQPLIVLLELPISMWGALIMLYVFNSSINLISLIGLVVMCGIIINDSILKIDTVNQLRWKEGYKLMDAIHTAGVRRLKSIIMTAMTTILSVAPFLFGSDMGSVLQRPLSLALIGGMVIGTPVSLYFIPLLYWFYYRKSESKQEVKVA</sequence>
<feature type="transmembrane region" description="Helical" evidence="1">
    <location>
        <begin position="468"/>
        <end position="490"/>
    </location>
</feature>
<dbReference type="Gene3D" id="3.30.2090.10">
    <property type="entry name" value="Multidrug efflux transporter AcrB TolC docking domain, DN and DC subdomains"/>
    <property type="match status" value="2"/>
</dbReference>
<keyword evidence="1" id="KW-0472">Membrane</keyword>
<reference evidence="2 3" key="1">
    <citation type="submission" date="2016-03" db="EMBL/GenBank/DDBJ databases">
        <title>Niastella vici sp. nov., isolated from farmland soil.</title>
        <authorList>
            <person name="Chen L."/>
            <person name="Wang D."/>
            <person name="Yang S."/>
            <person name="Wang G."/>
        </authorList>
    </citation>
    <scope>NUCLEOTIDE SEQUENCE [LARGE SCALE GENOMIC DNA]</scope>
    <source>
        <strain evidence="2 3">DJ57</strain>
    </source>
</reference>
<dbReference type="Gene3D" id="3.30.70.1320">
    <property type="entry name" value="Multidrug efflux transporter AcrB pore domain like"/>
    <property type="match status" value="1"/>
</dbReference>
<feature type="transmembrane region" description="Helical" evidence="1">
    <location>
        <begin position="855"/>
        <end position="874"/>
    </location>
</feature>
<feature type="transmembrane region" description="Helical" evidence="1">
    <location>
        <begin position="342"/>
        <end position="357"/>
    </location>
</feature>
<comment type="caution">
    <text evidence="2">The sequence shown here is derived from an EMBL/GenBank/DDBJ whole genome shotgun (WGS) entry which is preliminary data.</text>
</comment>
<keyword evidence="3" id="KW-1185">Reference proteome</keyword>
<dbReference type="Proteomes" id="UP000192796">
    <property type="component" value="Unassembled WGS sequence"/>
</dbReference>
<feature type="transmembrane region" description="Helical" evidence="1">
    <location>
        <begin position="435"/>
        <end position="456"/>
    </location>
</feature>
<dbReference type="Pfam" id="PF00873">
    <property type="entry name" value="ACR_tran"/>
    <property type="match status" value="1"/>
</dbReference>
<dbReference type="InterPro" id="IPR001036">
    <property type="entry name" value="Acrflvin-R"/>
</dbReference>
<name>A0A1V9FRT7_9BACT</name>
<feature type="transmembrane region" description="Helical" evidence="1">
    <location>
        <begin position="907"/>
        <end position="926"/>
    </location>
</feature>
<dbReference type="Gene3D" id="3.30.70.1440">
    <property type="entry name" value="Multidrug efflux transporter AcrB pore domain"/>
    <property type="match status" value="1"/>
</dbReference>
<evidence type="ECO:0000256" key="1">
    <source>
        <dbReference type="SAM" id="Phobius"/>
    </source>
</evidence>
<accession>A0A1V9FRT7</accession>
<feature type="transmembrane region" description="Helical" evidence="1">
    <location>
        <begin position="528"/>
        <end position="550"/>
    </location>
</feature>
<keyword evidence="1" id="KW-0812">Transmembrane</keyword>
<dbReference type="OrthoDB" id="9798415at2"/>